<dbReference type="PROSITE" id="PS50931">
    <property type="entry name" value="HTH_LYSR"/>
    <property type="match status" value="1"/>
</dbReference>
<evidence type="ECO:0000313" key="7">
    <source>
        <dbReference type="Proteomes" id="UP000051681"/>
    </source>
</evidence>
<keyword evidence="4" id="KW-0804">Transcription</keyword>
<dbReference type="InterPro" id="IPR000847">
    <property type="entry name" value="LysR_HTH_N"/>
</dbReference>
<protein>
    <submittedName>
        <fullName evidence="6">D-malate degradation protein R</fullName>
    </submittedName>
</protein>
<keyword evidence="3" id="KW-0238">DNA-binding</keyword>
<evidence type="ECO:0000259" key="5">
    <source>
        <dbReference type="PROSITE" id="PS50931"/>
    </source>
</evidence>
<dbReference type="Pfam" id="PF00126">
    <property type="entry name" value="HTH_1"/>
    <property type="match status" value="1"/>
</dbReference>
<dbReference type="RefSeq" id="WP_058319009.1">
    <property type="nucleotide sequence ID" value="NZ_CYSF01000009.1"/>
</dbReference>
<dbReference type="PANTHER" id="PTHR30537">
    <property type="entry name" value="HTH-TYPE TRANSCRIPTIONAL REGULATOR"/>
    <property type="match status" value="1"/>
</dbReference>
<feature type="domain" description="HTH lysR-type" evidence="5">
    <location>
        <begin position="1"/>
        <end position="58"/>
    </location>
</feature>
<dbReference type="CDD" id="cd08422">
    <property type="entry name" value="PBP2_CrgA_like"/>
    <property type="match status" value="1"/>
</dbReference>
<organism evidence="6 7">
    <name type="scientific">Thalassovita mediterranea</name>
    <dbReference type="NCBI Taxonomy" id="340021"/>
    <lineage>
        <taxon>Bacteria</taxon>
        <taxon>Pseudomonadati</taxon>
        <taxon>Pseudomonadota</taxon>
        <taxon>Alphaproteobacteria</taxon>
        <taxon>Rhodobacterales</taxon>
        <taxon>Roseobacteraceae</taxon>
        <taxon>Thalassovita</taxon>
    </lineage>
</organism>
<dbReference type="STRING" id="340021.TM5383_02143"/>
<dbReference type="Pfam" id="PF03466">
    <property type="entry name" value="LysR_substrate"/>
    <property type="match status" value="1"/>
</dbReference>
<proteinExistence type="inferred from homology"/>
<reference evidence="6 7" key="1">
    <citation type="submission" date="2015-09" db="EMBL/GenBank/DDBJ databases">
        <authorList>
            <consortium name="Swine Surveillance"/>
        </authorList>
    </citation>
    <scope>NUCLEOTIDE SEQUENCE [LARGE SCALE GENOMIC DNA]</scope>
    <source>
        <strain evidence="6 7">CECT 8383</strain>
    </source>
</reference>
<accession>A0A0P1GQW5</accession>
<evidence type="ECO:0000256" key="3">
    <source>
        <dbReference type="ARBA" id="ARBA00023125"/>
    </source>
</evidence>
<keyword evidence="2" id="KW-0805">Transcription regulation</keyword>
<evidence type="ECO:0000256" key="1">
    <source>
        <dbReference type="ARBA" id="ARBA00009437"/>
    </source>
</evidence>
<dbReference type="InterPro" id="IPR036388">
    <property type="entry name" value="WH-like_DNA-bd_sf"/>
</dbReference>
<evidence type="ECO:0000256" key="4">
    <source>
        <dbReference type="ARBA" id="ARBA00023163"/>
    </source>
</evidence>
<dbReference type="OrthoDB" id="9813056at2"/>
<gene>
    <name evidence="6" type="primary">dmlR_6</name>
    <name evidence="6" type="ORF">TM5383_02143</name>
</gene>
<dbReference type="InterPro" id="IPR036390">
    <property type="entry name" value="WH_DNA-bd_sf"/>
</dbReference>
<dbReference type="Proteomes" id="UP000051681">
    <property type="component" value="Unassembled WGS sequence"/>
</dbReference>
<comment type="similarity">
    <text evidence="1">Belongs to the LysR transcriptional regulatory family.</text>
</comment>
<dbReference type="Gene3D" id="3.40.190.290">
    <property type="match status" value="1"/>
</dbReference>
<dbReference type="Gene3D" id="1.10.10.10">
    <property type="entry name" value="Winged helix-like DNA-binding domain superfamily/Winged helix DNA-binding domain"/>
    <property type="match status" value="1"/>
</dbReference>
<dbReference type="SUPFAM" id="SSF53850">
    <property type="entry name" value="Periplasmic binding protein-like II"/>
    <property type="match status" value="1"/>
</dbReference>
<evidence type="ECO:0000256" key="2">
    <source>
        <dbReference type="ARBA" id="ARBA00023015"/>
    </source>
</evidence>
<evidence type="ECO:0000313" key="6">
    <source>
        <dbReference type="EMBL" id="CUH84924.1"/>
    </source>
</evidence>
<dbReference type="EMBL" id="CYSF01000009">
    <property type="protein sequence ID" value="CUH84924.1"/>
    <property type="molecule type" value="Genomic_DNA"/>
</dbReference>
<dbReference type="GO" id="GO:0003700">
    <property type="term" value="F:DNA-binding transcription factor activity"/>
    <property type="evidence" value="ECO:0007669"/>
    <property type="project" value="InterPro"/>
</dbReference>
<sequence length="307" mass="33503">MDTDSLRLFVLAADKLNISAAGRQLGLAPAVASARLAKLEHALGADLLHRSTRKVSLSQEGAAFLPYAREMIAQEEEGLAALGKGEASPKGTLRFTAPSTFAQAYIAPILPKFLARYPGITLDMRLSDKVFDLIEGSFDLAIRNSALEDTSLKGRKLADDYRILCASPAYLERRGIPQTPEDLITHDLIAFTGQEVKQLRRHDGTMARFDPQLAHSRLTIDDGTSHKIATTSGAGIAFCALWSVHEELKSGALVRVLPDYDVADGTVLWLIYPKSTTVSAKVRVFMDFLIEEIGNDPIWQRGLGSVI</sequence>
<name>A0A0P1GQW5_9RHOB</name>
<dbReference type="InterPro" id="IPR005119">
    <property type="entry name" value="LysR_subst-bd"/>
</dbReference>
<dbReference type="GO" id="GO:0003677">
    <property type="term" value="F:DNA binding"/>
    <property type="evidence" value="ECO:0007669"/>
    <property type="project" value="UniProtKB-KW"/>
</dbReference>
<dbReference type="InterPro" id="IPR058163">
    <property type="entry name" value="LysR-type_TF_proteobact-type"/>
</dbReference>
<keyword evidence="7" id="KW-1185">Reference proteome</keyword>
<dbReference type="PANTHER" id="PTHR30537:SF5">
    <property type="entry name" value="HTH-TYPE TRANSCRIPTIONAL ACTIVATOR TTDR-RELATED"/>
    <property type="match status" value="1"/>
</dbReference>
<dbReference type="SUPFAM" id="SSF46785">
    <property type="entry name" value="Winged helix' DNA-binding domain"/>
    <property type="match status" value="1"/>
</dbReference>
<dbReference type="AlphaFoldDB" id="A0A0P1GQW5"/>